<dbReference type="AlphaFoldDB" id="A0A183G9D8"/>
<sequence length="245" mass="27480">MTMEKEPKHRTELNLGLQDFQNRRWKQPQNHLQDASGTADCLNGPANGLGLPIKKEPCGKWLQDLQKVRHEQPQNRQKNAHGTADGLNGHTNGLRQDLQNVRHKQPQNPQHNALGTADGLNGHTNGLVADRSNHRITCRTPMEHLTGLLEPGMEFVQTEATTESPAGRQWSTTRAYWNPELSSAYNKEGTERPTTPEFSGREKFLCRTADRSNHRLTYRTPMEHLMEPLGPGMESGKILAKSCAA</sequence>
<dbReference type="Proteomes" id="UP000050761">
    <property type="component" value="Unassembled WGS sequence"/>
</dbReference>
<organism evidence="3 4">
    <name type="scientific">Heligmosomoides polygyrus</name>
    <name type="common">Parasitic roundworm</name>
    <dbReference type="NCBI Taxonomy" id="6339"/>
    <lineage>
        <taxon>Eukaryota</taxon>
        <taxon>Metazoa</taxon>
        <taxon>Ecdysozoa</taxon>
        <taxon>Nematoda</taxon>
        <taxon>Chromadorea</taxon>
        <taxon>Rhabditida</taxon>
        <taxon>Rhabditina</taxon>
        <taxon>Rhabditomorpha</taxon>
        <taxon>Strongyloidea</taxon>
        <taxon>Heligmosomidae</taxon>
        <taxon>Heligmosomoides</taxon>
    </lineage>
</organism>
<evidence type="ECO:0000313" key="2">
    <source>
        <dbReference type="EMBL" id="VDP12027.1"/>
    </source>
</evidence>
<keyword evidence="3" id="KW-1185">Reference proteome</keyword>
<reference evidence="2 3" key="1">
    <citation type="submission" date="2018-11" db="EMBL/GenBank/DDBJ databases">
        <authorList>
            <consortium name="Pathogen Informatics"/>
        </authorList>
    </citation>
    <scope>NUCLEOTIDE SEQUENCE [LARGE SCALE GENOMIC DNA]</scope>
</reference>
<accession>A0A3P8ACQ0</accession>
<feature type="region of interest" description="Disordered" evidence="1">
    <location>
        <begin position="69"/>
        <end position="126"/>
    </location>
</feature>
<name>A0A183G9D8_HELPZ</name>
<accession>A0A183G9D8</accession>
<proteinExistence type="predicted"/>
<evidence type="ECO:0000256" key="1">
    <source>
        <dbReference type="SAM" id="MobiDB-lite"/>
    </source>
</evidence>
<gene>
    <name evidence="2" type="ORF">HPBE_LOCUS18551</name>
</gene>
<reference evidence="4" key="2">
    <citation type="submission" date="2019-09" db="UniProtKB">
        <authorList>
            <consortium name="WormBaseParasite"/>
        </authorList>
    </citation>
    <scope>IDENTIFICATION</scope>
</reference>
<feature type="compositionally biased region" description="Polar residues" evidence="1">
    <location>
        <begin position="89"/>
        <end position="99"/>
    </location>
</feature>
<evidence type="ECO:0000313" key="3">
    <source>
        <dbReference type="Proteomes" id="UP000050761"/>
    </source>
</evidence>
<protein>
    <submittedName>
        <fullName evidence="4">Testis expressed 36</fullName>
    </submittedName>
</protein>
<dbReference type="EMBL" id="UZAH01030765">
    <property type="protein sequence ID" value="VDP12027.1"/>
    <property type="molecule type" value="Genomic_DNA"/>
</dbReference>
<dbReference type="WBParaSite" id="HPBE_0001855201-mRNA-1">
    <property type="protein sequence ID" value="HPBE_0001855201-mRNA-1"/>
    <property type="gene ID" value="HPBE_0001855201"/>
</dbReference>
<evidence type="ECO:0000313" key="4">
    <source>
        <dbReference type="WBParaSite" id="HPBE_0001855201-mRNA-1"/>
    </source>
</evidence>